<dbReference type="InterPro" id="IPR007210">
    <property type="entry name" value="ABC_Gly_betaine_transp_sub-bd"/>
</dbReference>
<evidence type="ECO:0000259" key="7">
    <source>
        <dbReference type="Pfam" id="PF04069"/>
    </source>
</evidence>
<evidence type="ECO:0000256" key="4">
    <source>
        <dbReference type="ARBA" id="ARBA00023136"/>
    </source>
</evidence>
<evidence type="ECO:0000256" key="1">
    <source>
        <dbReference type="ARBA" id="ARBA00004236"/>
    </source>
</evidence>
<feature type="domain" description="ABC-type glycine betaine transport system substrate-binding" evidence="7">
    <location>
        <begin position="38"/>
        <end position="279"/>
    </location>
</feature>
<gene>
    <name evidence="8" type="ORF">ACFSFY_12570</name>
</gene>
<accession>A0ABW4SH55</accession>
<protein>
    <submittedName>
        <fullName evidence="8">Glycine betaine ABC transporter substrate-binding protein</fullName>
    </submittedName>
</protein>
<dbReference type="Pfam" id="PF04069">
    <property type="entry name" value="OpuAC"/>
    <property type="match status" value="1"/>
</dbReference>
<evidence type="ECO:0000256" key="6">
    <source>
        <dbReference type="SAM" id="SignalP"/>
    </source>
</evidence>
<dbReference type="PANTHER" id="PTHR47737">
    <property type="entry name" value="GLYCINE BETAINE/PROLINE BETAINE TRANSPORT SYSTEM PERMEASE PROTEIN PROW"/>
    <property type="match status" value="1"/>
</dbReference>
<dbReference type="EMBL" id="JBHUGI010000032">
    <property type="protein sequence ID" value="MFD1928867.1"/>
    <property type="molecule type" value="Genomic_DNA"/>
</dbReference>
<dbReference type="Gene3D" id="3.40.190.100">
    <property type="entry name" value="Glycine betaine-binding periplasmic protein, domain 2"/>
    <property type="match status" value="1"/>
</dbReference>
<evidence type="ECO:0000256" key="5">
    <source>
        <dbReference type="SAM" id="MobiDB-lite"/>
    </source>
</evidence>
<organism evidence="8 9">
    <name type="scientific">Sporosarcina siberiensis</name>
    <dbReference type="NCBI Taxonomy" id="1365606"/>
    <lineage>
        <taxon>Bacteria</taxon>
        <taxon>Bacillati</taxon>
        <taxon>Bacillota</taxon>
        <taxon>Bacilli</taxon>
        <taxon>Bacillales</taxon>
        <taxon>Caryophanaceae</taxon>
        <taxon>Sporosarcina</taxon>
    </lineage>
</organism>
<evidence type="ECO:0000256" key="2">
    <source>
        <dbReference type="ARBA" id="ARBA00022448"/>
    </source>
</evidence>
<feature type="signal peptide" evidence="6">
    <location>
        <begin position="1"/>
        <end position="18"/>
    </location>
</feature>
<reference evidence="9" key="1">
    <citation type="journal article" date="2019" name="Int. J. Syst. Evol. Microbiol.">
        <title>The Global Catalogue of Microorganisms (GCM) 10K type strain sequencing project: providing services to taxonomists for standard genome sequencing and annotation.</title>
        <authorList>
            <consortium name="The Broad Institute Genomics Platform"/>
            <consortium name="The Broad Institute Genome Sequencing Center for Infectious Disease"/>
            <person name="Wu L."/>
            <person name="Ma J."/>
        </authorList>
    </citation>
    <scope>NUCLEOTIDE SEQUENCE [LARGE SCALE GENOMIC DNA]</scope>
    <source>
        <strain evidence="9">CGMCC 4.7177</strain>
    </source>
</reference>
<dbReference type="SUPFAM" id="SSF53850">
    <property type="entry name" value="Periplasmic binding protein-like II"/>
    <property type="match status" value="1"/>
</dbReference>
<dbReference type="RefSeq" id="WP_381538525.1">
    <property type="nucleotide sequence ID" value="NZ_JBHUGI010000032.1"/>
</dbReference>
<keyword evidence="4" id="KW-0472">Membrane</keyword>
<dbReference type="Proteomes" id="UP001597218">
    <property type="component" value="Unassembled WGS sequence"/>
</dbReference>
<keyword evidence="2" id="KW-0813">Transport</keyword>
<evidence type="ECO:0000313" key="9">
    <source>
        <dbReference type="Proteomes" id="UP001597218"/>
    </source>
</evidence>
<feature type="region of interest" description="Disordered" evidence="5">
    <location>
        <begin position="271"/>
        <end position="291"/>
    </location>
</feature>
<comment type="subcellular location">
    <subcellularLocation>
        <location evidence="1">Cell membrane</location>
    </subcellularLocation>
</comment>
<dbReference type="CDD" id="cd13639">
    <property type="entry name" value="PBP2_OpuAC_like"/>
    <property type="match status" value="1"/>
</dbReference>
<evidence type="ECO:0000313" key="8">
    <source>
        <dbReference type="EMBL" id="MFD1928867.1"/>
    </source>
</evidence>
<dbReference type="PANTHER" id="PTHR47737:SF1">
    <property type="entry name" value="GLYCINE BETAINE_PROLINE BETAINE TRANSPORT SYSTEM PERMEASE PROTEIN PROW"/>
    <property type="match status" value="1"/>
</dbReference>
<sequence>MKKIILASLMAVLLVIMAACGSSDDKEKGTESTKKDTTITLGVTPWTSTVPPTAVAKLIIEDMGYSVKEVKADVGNVVIGLSRGDIDAFMDIWLPGHVNHITKFEDDIEELSISYDDAELGIIVPAYMTDINSIEDLKGKEDLFNNELFGIEEGSGGTPLINDAIDKYELDMKQVNSSEGGMLAQAQRFMSAEKPVVFYGWRPHSMFNKFDLKLLEDEKNIFESSTVLVYGNNGLKEKAPDVHAFLSNWSITLDEVEQMILEIEEDGKDPEELAREWIDNNQDKVDEMLGK</sequence>
<name>A0ABW4SH55_9BACL</name>
<keyword evidence="3" id="KW-1003">Cell membrane</keyword>
<keyword evidence="9" id="KW-1185">Reference proteome</keyword>
<evidence type="ECO:0000256" key="3">
    <source>
        <dbReference type="ARBA" id="ARBA00022475"/>
    </source>
</evidence>
<comment type="caution">
    <text evidence="8">The sequence shown here is derived from an EMBL/GenBank/DDBJ whole genome shotgun (WGS) entry which is preliminary data.</text>
</comment>
<dbReference type="Gene3D" id="3.40.190.10">
    <property type="entry name" value="Periplasmic binding protein-like II"/>
    <property type="match status" value="1"/>
</dbReference>
<proteinExistence type="predicted"/>
<keyword evidence="6" id="KW-0732">Signal</keyword>
<dbReference type="PROSITE" id="PS51257">
    <property type="entry name" value="PROKAR_LIPOPROTEIN"/>
    <property type="match status" value="1"/>
</dbReference>
<feature type="chain" id="PRO_5045064597" evidence="6">
    <location>
        <begin position="19"/>
        <end position="291"/>
    </location>
</feature>